<gene>
    <name evidence="2" type="ORF">GGR39_002207</name>
</gene>
<organism evidence="2 3">
    <name type="scientific">Novosphingobium fluoreni</name>
    <dbReference type="NCBI Taxonomy" id="1391222"/>
    <lineage>
        <taxon>Bacteria</taxon>
        <taxon>Pseudomonadati</taxon>
        <taxon>Pseudomonadota</taxon>
        <taxon>Alphaproteobacteria</taxon>
        <taxon>Sphingomonadales</taxon>
        <taxon>Sphingomonadaceae</taxon>
        <taxon>Novosphingobium</taxon>
    </lineage>
</organism>
<keyword evidence="1" id="KW-1133">Transmembrane helix</keyword>
<feature type="transmembrane region" description="Helical" evidence="1">
    <location>
        <begin position="24"/>
        <end position="44"/>
    </location>
</feature>
<dbReference type="InterPro" id="IPR052025">
    <property type="entry name" value="Xyloglucanase_GH74"/>
</dbReference>
<accession>A0A7W6C1T2</accession>
<keyword evidence="1" id="KW-0472">Membrane</keyword>
<dbReference type="PANTHER" id="PTHR43739:SF5">
    <property type="entry name" value="EXO-ALPHA-SIALIDASE"/>
    <property type="match status" value="1"/>
</dbReference>
<dbReference type="SUPFAM" id="SSF110296">
    <property type="entry name" value="Oligoxyloglucan reducing end-specific cellobiohydrolase"/>
    <property type="match status" value="2"/>
</dbReference>
<sequence>MPPRDRRSIRYDQFAKPQKRWPRLMAYIGIPLVLAGTLAGAAYVKLHRHDPESLDTTPPVALIKASGPVQGETYAWKHVAIGGGGFIVGLSMDAAGKTFVARTDVYGAYIWSDKDNRWHQLVTAAAMPAGDRVQDGLARGAYEVVVAPSDPNRIYLAIKGMVYRSDDRGAHFTAAQTGPFPVEWDANSQWRFAGPFLAVDPGNPDIVLLGTPGRGLWRSSDGGRTWQQVASMPVNKDRAPDPGVQSPGSQIWFEPGREGRTTGRVFAFASGIGMFVSTDRGATFRPLGDGGQHPTSLSRGGFARNGDFFAADLEGKRVWSYRQADGWHDLVQEGKLAALNYQSLAADSRTDRIIALDEGGNGFLSPDGGKTWSNITHSASVGEGDPPWLKVADLPFFATGSIMFDPARPDRIWAAHGVGVFRADLTGGDTNLAWVSQTRGIEELAANDVVQTPGHAPVFAAWDFGMHIKHDLNAYSTRFSPDRGFIAVQQLDWSPADTSFLVTNASDTRPCCAEDGNAVMAGTSIDGGSTWSKFPTLPTPPGTKADDPWRMAFGTIAVSASDPDNIVWAPAQNRAPFFTKDRGRTWEQVRLSGAQGDNYGSFQNNWYQRKTLAADKTSGGVFYLYHSGEAPNAALAGLWRSPDGGLNWEHVFAGEIAPGSNSAAKLRSVPGKAGHLFFTTGTADNRSPLMRSTDGGRTWSKVANLGRVDDVAFGKAAAGAAYPAIYISGQVNGSYGVWRSIDNAATWQRLADFPMGTLDQVTVMAADPDVFGRVYLGYRGSGWIWGEPASCKASPLSAFAISQCFAVAR</sequence>
<evidence type="ECO:0000256" key="1">
    <source>
        <dbReference type="SAM" id="Phobius"/>
    </source>
</evidence>
<reference evidence="2 3" key="1">
    <citation type="submission" date="2020-08" db="EMBL/GenBank/DDBJ databases">
        <title>Genomic Encyclopedia of Type Strains, Phase IV (KMG-IV): sequencing the most valuable type-strain genomes for metagenomic binning, comparative biology and taxonomic classification.</title>
        <authorList>
            <person name="Goeker M."/>
        </authorList>
    </citation>
    <scope>NUCLEOTIDE SEQUENCE [LARGE SCALE GENOMIC DNA]</scope>
    <source>
        <strain evidence="2 3">DSM 27568</strain>
    </source>
</reference>
<dbReference type="PANTHER" id="PTHR43739">
    <property type="entry name" value="XYLOGLUCANASE (EUROFUNG)"/>
    <property type="match status" value="1"/>
</dbReference>
<dbReference type="Proteomes" id="UP000561459">
    <property type="component" value="Unassembled WGS sequence"/>
</dbReference>
<dbReference type="RefSeq" id="WP_183617162.1">
    <property type="nucleotide sequence ID" value="NZ_JACIDY010000005.1"/>
</dbReference>
<name>A0A7W6C1T2_9SPHN</name>
<comment type="caution">
    <text evidence="2">The sequence shown here is derived from an EMBL/GenBank/DDBJ whole genome shotgun (WGS) entry which is preliminary data.</text>
</comment>
<protein>
    <submittedName>
        <fullName evidence="2">Photosystem II stability/assembly factor-like uncharacterized protein</fullName>
    </submittedName>
</protein>
<dbReference type="Gene3D" id="2.130.10.10">
    <property type="entry name" value="YVTN repeat-like/Quinoprotein amine dehydrogenase"/>
    <property type="match status" value="2"/>
</dbReference>
<proteinExistence type="predicted"/>
<dbReference type="EMBL" id="JACIDY010000005">
    <property type="protein sequence ID" value="MBB3940550.1"/>
    <property type="molecule type" value="Genomic_DNA"/>
</dbReference>
<dbReference type="GO" id="GO:0010411">
    <property type="term" value="P:xyloglucan metabolic process"/>
    <property type="evidence" value="ECO:0007669"/>
    <property type="project" value="TreeGrafter"/>
</dbReference>
<dbReference type="AlphaFoldDB" id="A0A7W6C1T2"/>
<evidence type="ECO:0000313" key="3">
    <source>
        <dbReference type="Proteomes" id="UP000561459"/>
    </source>
</evidence>
<keyword evidence="3" id="KW-1185">Reference proteome</keyword>
<evidence type="ECO:0000313" key="2">
    <source>
        <dbReference type="EMBL" id="MBB3940550.1"/>
    </source>
</evidence>
<dbReference type="InterPro" id="IPR015943">
    <property type="entry name" value="WD40/YVTN_repeat-like_dom_sf"/>
</dbReference>
<dbReference type="CDD" id="cd15482">
    <property type="entry name" value="Sialidase_non-viral"/>
    <property type="match status" value="2"/>
</dbReference>
<keyword evidence="1" id="KW-0812">Transmembrane</keyword>